<evidence type="ECO:0000256" key="4">
    <source>
        <dbReference type="ARBA" id="ARBA00022691"/>
    </source>
</evidence>
<reference evidence="8" key="1">
    <citation type="journal article" date="2019" name="Int. J. Syst. Evol. Microbiol.">
        <title>The Global Catalogue of Microorganisms (GCM) 10K type strain sequencing project: providing services to taxonomists for standard genome sequencing and annotation.</title>
        <authorList>
            <consortium name="The Broad Institute Genomics Platform"/>
            <consortium name="The Broad Institute Genome Sequencing Center for Infectious Disease"/>
            <person name="Wu L."/>
            <person name="Ma J."/>
        </authorList>
    </citation>
    <scope>NUCLEOTIDE SEQUENCE [LARGE SCALE GENOMIC DNA]</scope>
    <source>
        <strain evidence="8">JCM 17738</strain>
    </source>
</reference>
<dbReference type="NCBIfam" id="NF004790">
    <property type="entry name" value="PRK06136.1"/>
    <property type="match status" value="1"/>
</dbReference>
<dbReference type="InterPro" id="IPR036291">
    <property type="entry name" value="NAD(P)-bd_dom_sf"/>
</dbReference>
<keyword evidence="2" id="KW-0489">Methyltransferase</keyword>
<evidence type="ECO:0000256" key="3">
    <source>
        <dbReference type="ARBA" id="ARBA00022679"/>
    </source>
</evidence>
<dbReference type="EMBL" id="BAABFX010000050">
    <property type="protein sequence ID" value="GAA4403289.1"/>
    <property type="molecule type" value="Genomic_DNA"/>
</dbReference>
<dbReference type="PANTHER" id="PTHR45790:SF3">
    <property type="entry name" value="S-ADENOSYL-L-METHIONINE-DEPENDENT UROPORPHYRINOGEN III METHYLTRANSFERASE, CHLOROPLASTIC"/>
    <property type="match status" value="1"/>
</dbReference>
<organism evidence="7 8">
    <name type="scientific">Ornithinibacter aureus</name>
    <dbReference type="NCBI Taxonomy" id="622664"/>
    <lineage>
        <taxon>Bacteria</taxon>
        <taxon>Bacillati</taxon>
        <taxon>Actinomycetota</taxon>
        <taxon>Actinomycetes</taxon>
        <taxon>Micrococcales</taxon>
        <taxon>Intrasporangiaceae</taxon>
        <taxon>Ornithinibacter</taxon>
    </lineage>
</organism>
<gene>
    <name evidence="7" type="primary">cobA_1</name>
    <name evidence="7" type="ORF">GCM10023153_33190</name>
</gene>
<dbReference type="InterPro" id="IPR000878">
    <property type="entry name" value="4pyrrol_Mease"/>
</dbReference>
<name>A0ABP8KB94_9MICO</name>
<dbReference type="InterPro" id="IPR035996">
    <property type="entry name" value="4pyrrol_Methylase_sf"/>
</dbReference>
<feature type="domain" description="Tetrapyrrole methylase" evidence="6">
    <location>
        <begin position="163"/>
        <end position="370"/>
    </location>
</feature>
<accession>A0ABP8KB94</accession>
<evidence type="ECO:0000313" key="8">
    <source>
        <dbReference type="Proteomes" id="UP001500390"/>
    </source>
</evidence>
<comment type="caution">
    <text evidence="7">The sequence shown here is derived from an EMBL/GenBank/DDBJ whole genome shotgun (WGS) entry which is preliminary data.</text>
</comment>
<dbReference type="Proteomes" id="UP001500390">
    <property type="component" value="Unassembled WGS sequence"/>
</dbReference>
<evidence type="ECO:0000256" key="1">
    <source>
        <dbReference type="ARBA" id="ARBA00012162"/>
    </source>
</evidence>
<dbReference type="SUPFAM" id="SSF53790">
    <property type="entry name" value="Tetrapyrrole methylase"/>
    <property type="match status" value="1"/>
</dbReference>
<evidence type="ECO:0000256" key="2">
    <source>
        <dbReference type="ARBA" id="ARBA00022603"/>
    </source>
</evidence>
<dbReference type="SUPFAM" id="SSF51735">
    <property type="entry name" value="NAD(P)-binding Rossmann-fold domains"/>
    <property type="match status" value="1"/>
</dbReference>
<dbReference type="InterPro" id="IPR014776">
    <property type="entry name" value="4pyrrole_Mease_sub2"/>
</dbReference>
<keyword evidence="5" id="KW-0627">Porphyrin biosynthesis</keyword>
<dbReference type="InterPro" id="IPR050161">
    <property type="entry name" value="Siro_Cobalamin_biosynth"/>
</dbReference>
<dbReference type="CDD" id="cd11642">
    <property type="entry name" value="SUMT"/>
    <property type="match status" value="1"/>
</dbReference>
<dbReference type="Pfam" id="PF13241">
    <property type="entry name" value="NAD_binding_7"/>
    <property type="match status" value="1"/>
</dbReference>
<sequence>MTTLVGLDLTGRRVVVVGAGVVGTRRARRLIEDGARVVLVDPSPSEDARRMASHGDVEVVERAVVASDLDGAWLVVAATDDPALNAEVARWCLAGRTWCVNASGFRAGTARVAASSTHGDLTVGVVSAGDPDPRRVATVRDALASHVESGAVDLRRRRKRRGRVVLVGSGPGDPGLVPVAGLEALATADVVVTDRLGATALLDRLPADVEIVNVGKSPTNHPVPQAEINAILVDRALRGLTVVRFKGGDPYVFGRGGEEVHACRRAGVEVSVVPGITSAFSVPALAGIPVTQRGVATSVHVTSGHVGADAAALAALAAGATVVFLMGVSALPGICAAALEQGVAADLPVAMIEQGSTATERVTRATVGTAAQVASTAGVRAPAIIVMGRVAAPGFLDDPVCATTGVSDDD</sequence>
<dbReference type="PANTHER" id="PTHR45790">
    <property type="entry name" value="SIROHEME SYNTHASE-RELATED"/>
    <property type="match status" value="1"/>
</dbReference>
<dbReference type="InterPro" id="IPR014777">
    <property type="entry name" value="4pyrrole_Mease_sub1"/>
</dbReference>
<evidence type="ECO:0000313" key="7">
    <source>
        <dbReference type="EMBL" id="GAA4403289.1"/>
    </source>
</evidence>
<dbReference type="Gene3D" id="3.40.50.720">
    <property type="entry name" value="NAD(P)-binding Rossmann-like Domain"/>
    <property type="match status" value="1"/>
</dbReference>
<evidence type="ECO:0000259" key="6">
    <source>
        <dbReference type="Pfam" id="PF00590"/>
    </source>
</evidence>
<dbReference type="PIRSF" id="PIRSF036426">
    <property type="entry name" value="Sirohaem_synth"/>
    <property type="match status" value="1"/>
</dbReference>
<evidence type="ECO:0000256" key="5">
    <source>
        <dbReference type="ARBA" id="ARBA00023244"/>
    </source>
</evidence>
<dbReference type="EC" id="2.1.1.107" evidence="1"/>
<dbReference type="Pfam" id="PF00590">
    <property type="entry name" value="TP_methylase"/>
    <property type="match status" value="1"/>
</dbReference>
<keyword evidence="4" id="KW-0949">S-adenosyl-L-methionine</keyword>
<dbReference type="RefSeq" id="WP_159898508.1">
    <property type="nucleotide sequence ID" value="NZ_BAABFX010000050.1"/>
</dbReference>
<dbReference type="NCBIfam" id="TIGR01469">
    <property type="entry name" value="cobA_cysG_Cterm"/>
    <property type="match status" value="1"/>
</dbReference>
<dbReference type="InterPro" id="IPR012409">
    <property type="entry name" value="Sirohaem_synth"/>
</dbReference>
<dbReference type="Gene3D" id="3.40.1010.10">
    <property type="entry name" value="Cobalt-precorrin-4 Transmethylase, Domain 1"/>
    <property type="match status" value="1"/>
</dbReference>
<dbReference type="Gene3D" id="3.30.950.10">
    <property type="entry name" value="Methyltransferase, Cobalt-precorrin-4 Transmethylase, Domain 2"/>
    <property type="match status" value="1"/>
</dbReference>
<proteinExistence type="predicted"/>
<keyword evidence="3" id="KW-0808">Transferase</keyword>
<protein>
    <recommendedName>
        <fullName evidence="1">uroporphyrinogen-III C-methyltransferase</fullName>
        <ecNumber evidence="1">2.1.1.107</ecNumber>
    </recommendedName>
</protein>
<dbReference type="InterPro" id="IPR006366">
    <property type="entry name" value="CobA/CysG_C"/>
</dbReference>
<keyword evidence="8" id="KW-1185">Reference proteome</keyword>